<dbReference type="EMBL" id="JAAKDE010000012">
    <property type="protein sequence ID" value="MBA2133133.1"/>
    <property type="molecule type" value="Genomic_DNA"/>
</dbReference>
<dbReference type="Proteomes" id="UP000657177">
    <property type="component" value="Unassembled WGS sequence"/>
</dbReference>
<evidence type="ECO:0000313" key="2">
    <source>
        <dbReference type="EMBL" id="MBA2133133.1"/>
    </source>
</evidence>
<accession>A0A8J6I195</accession>
<dbReference type="RefSeq" id="WP_181339588.1">
    <property type="nucleotide sequence ID" value="NZ_JAAKDE010000012.1"/>
</dbReference>
<feature type="region of interest" description="Disordered" evidence="1">
    <location>
        <begin position="1"/>
        <end position="61"/>
    </location>
</feature>
<keyword evidence="3" id="KW-1185">Reference proteome</keyword>
<dbReference type="AlphaFoldDB" id="A0A8J6I195"/>
<sequence>MAPARPTTSSVPPPDRAGPSHVYRRHQMHLQIPPGEGTKAQPARTKENRGYQQKENPPLLP</sequence>
<name>A0A8J6I195_9FIRM</name>
<proteinExistence type="predicted"/>
<evidence type="ECO:0000256" key="1">
    <source>
        <dbReference type="SAM" id="MobiDB-lite"/>
    </source>
</evidence>
<organism evidence="2 3">
    <name type="scientific">Capillibacterium thermochitinicola</name>
    <dbReference type="NCBI Taxonomy" id="2699427"/>
    <lineage>
        <taxon>Bacteria</taxon>
        <taxon>Bacillati</taxon>
        <taxon>Bacillota</taxon>
        <taxon>Capillibacterium</taxon>
    </lineage>
</organism>
<protein>
    <submittedName>
        <fullName evidence="2">Uncharacterized protein</fullName>
    </submittedName>
</protein>
<comment type="caution">
    <text evidence="2">The sequence shown here is derived from an EMBL/GenBank/DDBJ whole genome shotgun (WGS) entry which is preliminary data.</text>
</comment>
<gene>
    <name evidence="2" type="ORF">G5B42_06200</name>
</gene>
<feature type="compositionally biased region" description="Polar residues" evidence="1">
    <location>
        <begin position="1"/>
        <end position="10"/>
    </location>
</feature>
<evidence type="ECO:0000313" key="3">
    <source>
        <dbReference type="Proteomes" id="UP000657177"/>
    </source>
</evidence>
<reference evidence="2" key="1">
    <citation type="submission" date="2020-06" db="EMBL/GenBank/DDBJ databases">
        <title>Novel chitinolytic bacterium.</title>
        <authorList>
            <person name="Ungkulpasvich U."/>
            <person name="Kosugi A."/>
            <person name="Uke A."/>
        </authorList>
    </citation>
    <scope>NUCLEOTIDE SEQUENCE</scope>
    <source>
        <strain evidence="2">UUS1-1</strain>
    </source>
</reference>